<organism evidence="1 2">
    <name type="scientific">Stereocaulon virgatum</name>
    <dbReference type="NCBI Taxonomy" id="373712"/>
    <lineage>
        <taxon>Eukaryota</taxon>
        <taxon>Fungi</taxon>
        <taxon>Dikarya</taxon>
        <taxon>Ascomycota</taxon>
        <taxon>Pezizomycotina</taxon>
        <taxon>Lecanoromycetes</taxon>
        <taxon>OSLEUM clade</taxon>
        <taxon>Lecanoromycetidae</taxon>
        <taxon>Lecanorales</taxon>
        <taxon>Lecanorineae</taxon>
        <taxon>Stereocaulaceae</taxon>
        <taxon>Stereocaulon</taxon>
    </lineage>
</organism>
<evidence type="ECO:0000313" key="2">
    <source>
        <dbReference type="Proteomes" id="UP001590950"/>
    </source>
</evidence>
<dbReference type="Proteomes" id="UP001590950">
    <property type="component" value="Unassembled WGS sequence"/>
</dbReference>
<reference evidence="1 2" key="1">
    <citation type="submission" date="2024-09" db="EMBL/GenBank/DDBJ databases">
        <title>Rethinking Asexuality: The Enigmatic Case of Functional Sexual Genes in Lepraria (Stereocaulaceae).</title>
        <authorList>
            <person name="Doellman M."/>
            <person name="Sun Y."/>
            <person name="Barcenas-Pena A."/>
            <person name="Lumbsch H.T."/>
            <person name="Grewe F."/>
        </authorList>
    </citation>
    <scope>NUCLEOTIDE SEQUENCE [LARGE SCALE GENOMIC DNA]</scope>
    <source>
        <strain evidence="1 2">Mercado 3170</strain>
    </source>
</reference>
<protein>
    <submittedName>
        <fullName evidence="1">Uncharacterized protein</fullName>
    </submittedName>
</protein>
<keyword evidence="2" id="KW-1185">Reference proteome</keyword>
<proteinExistence type="predicted"/>
<sequence length="77" mass="9016">MTTKMGKIYEKSARLKNDYDNQVVQLSYVIFMMVCRFLSDSYWELGGQTFERSRPDNSGPIWNITNILHGKEQKPLP</sequence>
<comment type="caution">
    <text evidence="1">The sequence shown here is derived from an EMBL/GenBank/DDBJ whole genome shotgun (WGS) entry which is preliminary data.</text>
</comment>
<evidence type="ECO:0000313" key="1">
    <source>
        <dbReference type="EMBL" id="KAL2042364.1"/>
    </source>
</evidence>
<gene>
    <name evidence="1" type="ORF">N7G274_004853</name>
</gene>
<accession>A0ABR4ACD9</accession>
<name>A0ABR4ACD9_9LECA</name>
<dbReference type="EMBL" id="JBEFKJ010000014">
    <property type="protein sequence ID" value="KAL2042364.1"/>
    <property type="molecule type" value="Genomic_DNA"/>
</dbReference>